<dbReference type="EMBL" id="MU859447">
    <property type="protein sequence ID" value="KAK3947004.1"/>
    <property type="molecule type" value="Genomic_DNA"/>
</dbReference>
<dbReference type="Proteomes" id="UP001303222">
    <property type="component" value="Unassembled WGS sequence"/>
</dbReference>
<keyword evidence="5 6" id="KW-0413">Isomerase</keyword>
<keyword evidence="4 6" id="KW-0697">Rotamase</keyword>
<comment type="catalytic activity">
    <reaction evidence="1 6">
        <text>[protein]-peptidylproline (omega=180) = [protein]-peptidylproline (omega=0)</text>
        <dbReference type="Rhea" id="RHEA:16237"/>
        <dbReference type="Rhea" id="RHEA-COMP:10747"/>
        <dbReference type="Rhea" id="RHEA-COMP:10748"/>
        <dbReference type="ChEBI" id="CHEBI:83833"/>
        <dbReference type="ChEBI" id="CHEBI:83834"/>
        <dbReference type="EC" id="5.2.1.8"/>
    </reaction>
</comment>
<proteinExistence type="predicted"/>
<evidence type="ECO:0000313" key="10">
    <source>
        <dbReference type="EMBL" id="KAK3947004.1"/>
    </source>
</evidence>
<sequence>MKSILLSLSLLASATLGVLAAEELAIDVTVPVECDRKTRKGDKINVHYRGTLQSNGQQFDASYDRGSPFSFKLGGGQVIKGWDEGLIDMCIGEKRTLTVPPSYGYGQRSIGPIPAGSTLIFETELVGIDGVPKPESIVYKKAEEAASTIEEKVAEATDKAGEKIADATEKAEEKVEEASANVAEKVASVVSGAAEAVKTVVADTDDLQEHNEL</sequence>
<keyword evidence="7" id="KW-0175">Coiled coil</keyword>
<dbReference type="EC" id="5.2.1.8" evidence="3 6"/>
<dbReference type="PANTHER" id="PTHR45779:SF7">
    <property type="entry name" value="PEPTIDYLPROLYL ISOMERASE"/>
    <property type="match status" value="1"/>
</dbReference>
<organism evidence="10 11">
    <name type="scientific">Pseudoneurospora amorphoporcata</name>
    <dbReference type="NCBI Taxonomy" id="241081"/>
    <lineage>
        <taxon>Eukaryota</taxon>
        <taxon>Fungi</taxon>
        <taxon>Dikarya</taxon>
        <taxon>Ascomycota</taxon>
        <taxon>Pezizomycotina</taxon>
        <taxon>Sordariomycetes</taxon>
        <taxon>Sordariomycetidae</taxon>
        <taxon>Sordariales</taxon>
        <taxon>Sordariaceae</taxon>
        <taxon>Pseudoneurospora</taxon>
    </lineage>
</organism>
<dbReference type="PANTHER" id="PTHR45779">
    <property type="entry name" value="PEPTIDYLPROLYL ISOMERASE"/>
    <property type="match status" value="1"/>
</dbReference>
<evidence type="ECO:0000259" key="9">
    <source>
        <dbReference type="PROSITE" id="PS50059"/>
    </source>
</evidence>
<dbReference type="PROSITE" id="PS50059">
    <property type="entry name" value="FKBP_PPIASE"/>
    <property type="match status" value="1"/>
</dbReference>
<evidence type="ECO:0000256" key="7">
    <source>
        <dbReference type="SAM" id="Coils"/>
    </source>
</evidence>
<accession>A0AAN6NJL0</accession>
<protein>
    <recommendedName>
        <fullName evidence="3 6">peptidylprolyl isomerase</fullName>
        <ecNumber evidence="3 6">5.2.1.8</ecNumber>
    </recommendedName>
</protein>
<dbReference type="InterPro" id="IPR046357">
    <property type="entry name" value="PPIase_dom_sf"/>
</dbReference>
<dbReference type="Gene3D" id="3.10.50.40">
    <property type="match status" value="1"/>
</dbReference>
<keyword evidence="11" id="KW-1185">Reference proteome</keyword>
<dbReference type="GO" id="GO:0003755">
    <property type="term" value="F:peptidyl-prolyl cis-trans isomerase activity"/>
    <property type="evidence" value="ECO:0007669"/>
    <property type="project" value="UniProtKB-KW"/>
</dbReference>
<name>A0AAN6NJL0_9PEZI</name>
<dbReference type="AlphaFoldDB" id="A0AAN6NJL0"/>
<evidence type="ECO:0000256" key="5">
    <source>
        <dbReference type="ARBA" id="ARBA00023235"/>
    </source>
</evidence>
<evidence type="ECO:0000256" key="3">
    <source>
        <dbReference type="ARBA" id="ARBA00013194"/>
    </source>
</evidence>
<feature type="coiled-coil region" evidence="7">
    <location>
        <begin position="139"/>
        <end position="188"/>
    </location>
</feature>
<feature type="signal peptide" evidence="8">
    <location>
        <begin position="1"/>
        <end position="20"/>
    </location>
</feature>
<dbReference type="InterPro" id="IPR044609">
    <property type="entry name" value="FKBP2/11"/>
</dbReference>
<dbReference type="SUPFAM" id="SSF54534">
    <property type="entry name" value="FKBP-like"/>
    <property type="match status" value="1"/>
</dbReference>
<comment type="function">
    <text evidence="2">PPIases accelerate the folding of proteins. It catalyzes the cis-trans isomerization of proline imidic peptide bonds in oligopeptides.</text>
</comment>
<gene>
    <name evidence="10" type="ORF">QBC32DRAFT_319362</name>
</gene>
<evidence type="ECO:0000256" key="6">
    <source>
        <dbReference type="PROSITE-ProRule" id="PRU00277"/>
    </source>
</evidence>
<feature type="domain" description="PPIase FKBP-type" evidence="9">
    <location>
        <begin position="41"/>
        <end position="129"/>
    </location>
</feature>
<evidence type="ECO:0000256" key="8">
    <source>
        <dbReference type="SAM" id="SignalP"/>
    </source>
</evidence>
<evidence type="ECO:0000256" key="2">
    <source>
        <dbReference type="ARBA" id="ARBA00002388"/>
    </source>
</evidence>
<comment type="caution">
    <text evidence="10">The sequence shown here is derived from an EMBL/GenBank/DDBJ whole genome shotgun (WGS) entry which is preliminary data.</text>
</comment>
<feature type="chain" id="PRO_5043007801" description="peptidylprolyl isomerase" evidence="8">
    <location>
        <begin position="21"/>
        <end position="213"/>
    </location>
</feature>
<keyword evidence="8" id="KW-0732">Signal</keyword>
<dbReference type="GO" id="GO:0005783">
    <property type="term" value="C:endoplasmic reticulum"/>
    <property type="evidence" value="ECO:0007669"/>
    <property type="project" value="TreeGrafter"/>
</dbReference>
<dbReference type="Pfam" id="PF00254">
    <property type="entry name" value="FKBP_C"/>
    <property type="match status" value="1"/>
</dbReference>
<evidence type="ECO:0000313" key="11">
    <source>
        <dbReference type="Proteomes" id="UP001303222"/>
    </source>
</evidence>
<dbReference type="InterPro" id="IPR001179">
    <property type="entry name" value="PPIase_FKBP_dom"/>
</dbReference>
<reference evidence="10" key="2">
    <citation type="submission" date="2023-06" db="EMBL/GenBank/DDBJ databases">
        <authorList>
            <consortium name="Lawrence Berkeley National Laboratory"/>
            <person name="Mondo S.J."/>
            <person name="Hensen N."/>
            <person name="Bonometti L."/>
            <person name="Westerberg I."/>
            <person name="Brannstrom I.O."/>
            <person name="Guillou S."/>
            <person name="Cros-Aarteil S."/>
            <person name="Calhoun S."/>
            <person name="Haridas S."/>
            <person name="Kuo A."/>
            <person name="Pangilinan J."/>
            <person name="Riley R."/>
            <person name="Labutti K."/>
            <person name="Andreopoulos B."/>
            <person name="Lipzen A."/>
            <person name="Chen C."/>
            <person name="Yanf M."/>
            <person name="Daum C."/>
            <person name="Ng V."/>
            <person name="Clum A."/>
            <person name="Steindorff A."/>
            <person name="Ohm R."/>
            <person name="Martin F."/>
            <person name="Silar P."/>
            <person name="Natvig D."/>
            <person name="Lalanne C."/>
            <person name="Gautier V."/>
            <person name="Ament-Velasquez S.L."/>
            <person name="Kruys A."/>
            <person name="Hutchinson M.I."/>
            <person name="Powell A.J."/>
            <person name="Barry K."/>
            <person name="Miller A.N."/>
            <person name="Grigoriev I.V."/>
            <person name="Debuchy R."/>
            <person name="Gladieux P."/>
            <person name="Thoren M.H."/>
            <person name="Johannesson H."/>
        </authorList>
    </citation>
    <scope>NUCLEOTIDE SEQUENCE</scope>
    <source>
        <strain evidence="10">CBS 626.80</strain>
    </source>
</reference>
<evidence type="ECO:0000256" key="1">
    <source>
        <dbReference type="ARBA" id="ARBA00000971"/>
    </source>
</evidence>
<dbReference type="FunFam" id="3.10.50.40:FF:000006">
    <property type="entry name" value="Peptidyl-prolyl cis-trans isomerase"/>
    <property type="match status" value="1"/>
</dbReference>
<reference evidence="10" key="1">
    <citation type="journal article" date="2023" name="Mol. Phylogenet. Evol.">
        <title>Genome-scale phylogeny and comparative genomics of the fungal order Sordariales.</title>
        <authorList>
            <person name="Hensen N."/>
            <person name="Bonometti L."/>
            <person name="Westerberg I."/>
            <person name="Brannstrom I.O."/>
            <person name="Guillou S."/>
            <person name="Cros-Aarteil S."/>
            <person name="Calhoun S."/>
            <person name="Haridas S."/>
            <person name="Kuo A."/>
            <person name="Mondo S."/>
            <person name="Pangilinan J."/>
            <person name="Riley R."/>
            <person name="LaButti K."/>
            <person name="Andreopoulos B."/>
            <person name="Lipzen A."/>
            <person name="Chen C."/>
            <person name="Yan M."/>
            <person name="Daum C."/>
            <person name="Ng V."/>
            <person name="Clum A."/>
            <person name="Steindorff A."/>
            <person name="Ohm R.A."/>
            <person name="Martin F."/>
            <person name="Silar P."/>
            <person name="Natvig D.O."/>
            <person name="Lalanne C."/>
            <person name="Gautier V."/>
            <person name="Ament-Velasquez S.L."/>
            <person name="Kruys A."/>
            <person name="Hutchinson M.I."/>
            <person name="Powell A.J."/>
            <person name="Barry K."/>
            <person name="Miller A.N."/>
            <person name="Grigoriev I.V."/>
            <person name="Debuchy R."/>
            <person name="Gladieux P."/>
            <person name="Hiltunen Thoren M."/>
            <person name="Johannesson H."/>
        </authorList>
    </citation>
    <scope>NUCLEOTIDE SEQUENCE</scope>
    <source>
        <strain evidence="10">CBS 626.80</strain>
    </source>
</reference>
<evidence type="ECO:0000256" key="4">
    <source>
        <dbReference type="ARBA" id="ARBA00023110"/>
    </source>
</evidence>